<proteinExistence type="inferred from homology"/>
<comment type="similarity">
    <text evidence="1">Belongs to the carotenoid oxygenase family.</text>
</comment>
<accession>A0A1X2IN38</accession>
<evidence type="ECO:0000313" key="7">
    <source>
        <dbReference type="EMBL" id="ORZ19434.1"/>
    </source>
</evidence>
<dbReference type="PANTHER" id="PTHR10543">
    <property type="entry name" value="BETA-CAROTENE DIOXYGENASE"/>
    <property type="match status" value="1"/>
</dbReference>
<feature type="binding site" evidence="5">
    <location>
        <position position="216"/>
    </location>
    <ligand>
        <name>Fe cation</name>
        <dbReference type="ChEBI" id="CHEBI:24875"/>
        <note>catalytic</note>
    </ligand>
</feature>
<evidence type="ECO:0000256" key="5">
    <source>
        <dbReference type="PIRSR" id="PIRSR604294-1"/>
    </source>
</evidence>
<evidence type="ECO:0000256" key="4">
    <source>
        <dbReference type="ARBA" id="ARBA00023004"/>
    </source>
</evidence>
<organism evidence="7 8">
    <name type="scientific">Absidia repens</name>
    <dbReference type="NCBI Taxonomy" id="90262"/>
    <lineage>
        <taxon>Eukaryota</taxon>
        <taxon>Fungi</taxon>
        <taxon>Fungi incertae sedis</taxon>
        <taxon>Mucoromycota</taxon>
        <taxon>Mucoromycotina</taxon>
        <taxon>Mucoromycetes</taxon>
        <taxon>Mucorales</taxon>
        <taxon>Cunninghamellaceae</taxon>
        <taxon>Absidia</taxon>
    </lineage>
</organism>
<reference evidence="7 8" key="1">
    <citation type="submission" date="2016-07" db="EMBL/GenBank/DDBJ databases">
        <title>Pervasive Adenine N6-methylation of Active Genes in Fungi.</title>
        <authorList>
            <consortium name="DOE Joint Genome Institute"/>
            <person name="Mondo S.J."/>
            <person name="Dannebaum R.O."/>
            <person name="Kuo R.C."/>
            <person name="Labutti K."/>
            <person name="Haridas S."/>
            <person name="Kuo A."/>
            <person name="Salamov A."/>
            <person name="Ahrendt S.R."/>
            <person name="Lipzen A."/>
            <person name="Sullivan W."/>
            <person name="Andreopoulos W.B."/>
            <person name="Clum A."/>
            <person name="Lindquist E."/>
            <person name="Daum C."/>
            <person name="Ramamoorthy G.K."/>
            <person name="Gryganskyi A."/>
            <person name="Culley D."/>
            <person name="Magnuson J.K."/>
            <person name="James T.Y."/>
            <person name="O'Malley M.A."/>
            <person name="Stajich J.E."/>
            <person name="Spatafora J.W."/>
            <person name="Visel A."/>
            <person name="Grigoriev I.V."/>
        </authorList>
    </citation>
    <scope>NUCLEOTIDE SEQUENCE [LARGE SCALE GENOMIC DNA]</scope>
    <source>
        <strain evidence="7 8">NRRL 1336</strain>
    </source>
</reference>
<dbReference type="GO" id="GO:0016121">
    <property type="term" value="P:carotene catabolic process"/>
    <property type="evidence" value="ECO:0007669"/>
    <property type="project" value="TreeGrafter"/>
</dbReference>
<dbReference type="Pfam" id="PF03055">
    <property type="entry name" value="RPE65"/>
    <property type="match status" value="1"/>
</dbReference>
<feature type="binding site" evidence="5">
    <location>
        <position position="362"/>
    </location>
    <ligand>
        <name>Fe cation</name>
        <dbReference type="ChEBI" id="CHEBI:24875"/>
        <note>catalytic</note>
    </ligand>
</feature>
<dbReference type="AlphaFoldDB" id="A0A1X2IN38"/>
<keyword evidence="8" id="KW-1185">Reference proteome</keyword>
<name>A0A1X2IN38_9FUNG</name>
<keyword evidence="3" id="KW-0560">Oxidoreductase</keyword>
<evidence type="ECO:0000256" key="1">
    <source>
        <dbReference type="ARBA" id="ARBA00006787"/>
    </source>
</evidence>
<protein>
    <submittedName>
        <fullName evidence="7">Carotene dioxygenase</fullName>
    </submittedName>
</protein>
<sequence>MITLAEDNPTPGQPAPSPVGFDNVPATETPMDLKVQGQIPSWVQGVMYRSGSGKYNILLDNGDTFHVGHPFDALAMLHRFAINGNQVKYSSRHTSNGVEKRILEEDPTLLTFGPDPCKTIFGRLQSVYHHISNFNKNAQLQELDPEFDMVNVTITPNFPIGTALEKETGVERGQGLVVKRDANTLQLVDAETLEPLKMFTYAHVDKKIQGLLCASHHQYDEESNKYVNFMVRLGPFPSFQPFMIGPYLPETSSDEAISISSSPPPPPKTQLCEPIWRNLGAWQTMEPLKPSYIHSFSMTENYIIIPNFPYYYSFGGLSAIYYSCAYQTFYWDATRHTLFHVVDRRTGRHVATYEADPCFSFHTSNAWDQLETLPGGKTERVIYMDHCMYTNTDIIDASFELGKKQQSDNDSNSTPIKTSKVDLDKVAPARYVHIKKNTEGKSDHAIEPSQVRRYRLGQVPDGQLQQQPQQQQQQQQQWYQSYQRFSREYNQRRVASYTVLAHDVELPRFNSRYNLKPYRYLWGVCESKYAPSYASGAVRNGLIKVDLDKPWQGKNTDEHATAKIWDEPGCSCAEPIFIARPGDSGGDMEEDDGVILSIVNRGHQCFLLVLDASTMVELARTWVGDFNANTIHGSFMDQYGKGVAVN</sequence>
<dbReference type="InterPro" id="IPR004294">
    <property type="entry name" value="Carotenoid_Oase"/>
</dbReference>
<keyword evidence="2 5" id="KW-0479">Metal-binding</keyword>
<dbReference type="Proteomes" id="UP000193560">
    <property type="component" value="Unassembled WGS sequence"/>
</dbReference>
<dbReference type="STRING" id="90262.A0A1X2IN38"/>
<dbReference type="GO" id="GO:0046872">
    <property type="term" value="F:metal ion binding"/>
    <property type="evidence" value="ECO:0007669"/>
    <property type="project" value="UniProtKB-KW"/>
</dbReference>
<keyword evidence="7" id="KW-0223">Dioxygenase</keyword>
<evidence type="ECO:0000256" key="6">
    <source>
        <dbReference type="SAM" id="MobiDB-lite"/>
    </source>
</evidence>
<feature type="binding site" evidence="5">
    <location>
        <position position="294"/>
    </location>
    <ligand>
        <name>Fe cation</name>
        <dbReference type="ChEBI" id="CHEBI:24875"/>
        <note>catalytic</note>
    </ligand>
</feature>
<gene>
    <name evidence="7" type="ORF">BCR42DRAFT_218051</name>
</gene>
<evidence type="ECO:0000313" key="8">
    <source>
        <dbReference type="Proteomes" id="UP000193560"/>
    </source>
</evidence>
<dbReference type="EMBL" id="MCGE01000007">
    <property type="protein sequence ID" value="ORZ19434.1"/>
    <property type="molecule type" value="Genomic_DNA"/>
</dbReference>
<dbReference type="PANTHER" id="PTHR10543:SF24">
    <property type="entry name" value="CAROTENOID ISOMEROOXYGENASE"/>
    <property type="match status" value="1"/>
</dbReference>
<feature type="region of interest" description="Disordered" evidence="6">
    <location>
        <begin position="1"/>
        <end position="27"/>
    </location>
</feature>
<dbReference type="GO" id="GO:0010436">
    <property type="term" value="F:carotenoid dioxygenase activity"/>
    <property type="evidence" value="ECO:0007669"/>
    <property type="project" value="TreeGrafter"/>
</dbReference>
<evidence type="ECO:0000256" key="3">
    <source>
        <dbReference type="ARBA" id="ARBA00023002"/>
    </source>
</evidence>
<keyword evidence="4 5" id="KW-0408">Iron</keyword>
<evidence type="ECO:0000256" key="2">
    <source>
        <dbReference type="ARBA" id="ARBA00022723"/>
    </source>
</evidence>
<dbReference type="OrthoDB" id="407010at2759"/>
<comment type="cofactor">
    <cofactor evidence="5">
        <name>Fe(2+)</name>
        <dbReference type="ChEBI" id="CHEBI:29033"/>
    </cofactor>
    <text evidence="5">Binds 1 Fe(2+) ion per subunit.</text>
</comment>
<comment type="caution">
    <text evidence="7">The sequence shown here is derived from an EMBL/GenBank/DDBJ whole genome shotgun (WGS) entry which is preliminary data.</text>
</comment>
<feature type="binding site" evidence="5">
    <location>
        <position position="632"/>
    </location>
    <ligand>
        <name>Fe cation</name>
        <dbReference type="ChEBI" id="CHEBI:24875"/>
        <note>catalytic</note>
    </ligand>
</feature>